<sequence length="941" mass="111732">MTLTGRIEEIIDCMKEKKLDLLGISETKWKGKGNMTLRDGYRLYWSGGKEAKNGVGFIMRGEIQDHLEQIKYVSDRIIKAKIWIGGGTKEFVQVYAPQSGNREESIEDFLAEVEREISDKDTVIMGDLNAQVGKERSGVEEIVGPYGYGKRNYEGEKLLEFCERNDLIVSNSWFRKKNSRKITRYGWGERRTKTVIDYFLVEKMKRREIMDVSVLPGEAFESDHRLVVAKFRVGRIKRMKEYRQKKIKVWRLKEPQIQARYLQEVEKMTPRTNIGEVEEEWKMFKEEITKCAERVCGRTSGKRKERETKWWNERVKNAVKEKKEMWRIWDKNREEESRRKYEDAKRKCKRVVNEEKKKCLEELAGILEEDVSRGKRILYGMVKEKKRGSEGEPSMIKNETGNVLVEETDIRSRWKEYFEKLLNTRRNTQNSDREEYQEVEEVAEEEITMTEIEVASKKMRLGKAPGVDEVTIDMVRAAGKEGLYWISRVFQAVWRDKRTPEEWKKGIIIPIFKKGDRKRCENYRGVTLISHIAKLFERILENRIRKKVEKELQEEQYGFRRDRSTNDLIFAMRQVMEKRWEFGKELVMTFLDLEKAYDSVPRERVWRALKEKKISKELIEMIKDMYEGCKSCVRTRVGTTEWFEVKTGLRQGSVLSPLLFIITMDTIQKQVKEILGKEGTAWLFADDIVIIGENEEEVQEQVDIWNARIEEWGLKINRKKSMTMVMTRGNREGRGRIKIGDEESEVVENFRYLGSEIQQDGRIDREIGRRTQVANGFYQSVRGLIWGKEVPRRCKMTLYKAYYIPILTYSSATWTLGKREESRLQAAEMKFLRSMVGKTKRDRIKNEEIRKMVGVDRLRDQIGRTQLAWFGHVKRKGESELARRMLEQKIRGKRPRGRPRRRWIDGVKEEIERRGIKAEKIFREQRWKDRKKWRSLILCPT</sequence>
<dbReference type="InterPro" id="IPR043502">
    <property type="entry name" value="DNA/RNA_pol_sf"/>
</dbReference>
<keyword evidence="2" id="KW-0548">Nucleotidyltransferase</keyword>
<dbReference type="InterPro" id="IPR000477">
    <property type="entry name" value="RT_dom"/>
</dbReference>
<dbReference type="AlphaFoldDB" id="A0A1W7R9N5"/>
<organism evidence="2">
    <name type="scientific">Hadrurus spadix</name>
    <dbReference type="NCBI Taxonomy" id="141984"/>
    <lineage>
        <taxon>Eukaryota</taxon>
        <taxon>Metazoa</taxon>
        <taxon>Ecdysozoa</taxon>
        <taxon>Arthropoda</taxon>
        <taxon>Chelicerata</taxon>
        <taxon>Arachnida</taxon>
        <taxon>Scorpiones</taxon>
        <taxon>Iurida</taxon>
        <taxon>Iuroidea</taxon>
        <taxon>Hadrurus</taxon>
    </lineage>
</organism>
<evidence type="ECO:0000313" key="2">
    <source>
        <dbReference type="EMBL" id="JAV47849.1"/>
    </source>
</evidence>
<dbReference type="CDD" id="cd09076">
    <property type="entry name" value="L1-EN"/>
    <property type="match status" value="1"/>
</dbReference>
<protein>
    <submittedName>
        <fullName evidence="2">Endonuclease-reverse transcriptase HmRTE-e01</fullName>
    </submittedName>
</protein>
<dbReference type="SUPFAM" id="SSF56219">
    <property type="entry name" value="DNase I-like"/>
    <property type="match status" value="1"/>
</dbReference>
<dbReference type="GO" id="GO:0004519">
    <property type="term" value="F:endonuclease activity"/>
    <property type="evidence" value="ECO:0007669"/>
    <property type="project" value="UniProtKB-KW"/>
</dbReference>
<feature type="domain" description="Reverse transcriptase" evidence="1">
    <location>
        <begin position="492"/>
        <end position="757"/>
    </location>
</feature>
<keyword evidence="2" id="KW-0540">Nuclease</keyword>
<dbReference type="InterPro" id="IPR043128">
    <property type="entry name" value="Rev_trsase/Diguanyl_cyclase"/>
</dbReference>
<dbReference type="PANTHER" id="PTHR47027:SF20">
    <property type="entry name" value="REVERSE TRANSCRIPTASE-LIKE PROTEIN WITH RNA-DIRECTED DNA POLYMERASE DOMAIN"/>
    <property type="match status" value="1"/>
</dbReference>
<keyword evidence="2" id="KW-0378">Hydrolase</keyword>
<evidence type="ECO:0000259" key="1">
    <source>
        <dbReference type="PROSITE" id="PS50878"/>
    </source>
</evidence>
<reference evidence="2" key="1">
    <citation type="submission" date="2016-11" db="EMBL/GenBank/DDBJ databases">
        <title>Venom-gland transcriptomics and venom proteomics of the black-back scorpion (Hadrurus spadix) reveal detectability challenges and an unexplored realm of animal toxin diversity.</title>
        <authorList>
            <person name="Rokyta D.R."/>
            <person name="Ward M.J."/>
        </authorList>
    </citation>
    <scope>NUCLEOTIDE SEQUENCE</scope>
    <source>
        <tissue evidence="2">Venom gland</tissue>
    </source>
</reference>
<keyword evidence="2" id="KW-0255">Endonuclease</keyword>
<dbReference type="PANTHER" id="PTHR47027">
    <property type="entry name" value="REVERSE TRANSCRIPTASE DOMAIN-CONTAINING PROTEIN"/>
    <property type="match status" value="1"/>
</dbReference>
<dbReference type="PROSITE" id="PS50878">
    <property type="entry name" value="RT_POL"/>
    <property type="match status" value="1"/>
</dbReference>
<accession>A0A1W7R9N5</accession>
<dbReference type="CDD" id="cd01650">
    <property type="entry name" value="RT_nLTR_like"/>
    <property type="match status" value="1"/>
</dbReference>
<dbReference type="Gene3D" id="3.30.70.270">
    <property type="match status" value="1"/>
</dbReference>
<dbReference type="EMBL" id="GFAH01000540">
    <property type="protein sequence ID" value="JAV47849.1"/>
    <property type="molecule type" value="Transcribed_RNA"/>
</dbReference>
<name>A0A1W7R9N5_9SCOR</name>
<keyword evidence="2" id="KW-0808">Transferase</keyword>
<keyword evidence="2" id="KW-0695">RNA-directed DNA polymerase</keyword>
<proteinExistence type="predicted"/>
<dbReference type="Pfam" id="PF00078">
    <property type="entry name" value="RVT_1"/>
    <property type="match status" value="1"/>
</dbReference>
<dbReference type="SUPFAM" id="SSF56672">
    <property type="entry name" value="DNA/RNA polymerases"/>
    <property type="match status" value="1"/>
</dbReference>
<dbReference type="Gene3D" id="3.60.10.10">
    <property type="entry name" value="Endonuclease/exonuclease/phosphatase"/>
    <property type="match status" value="1"/>
</dbReference>
<dbReference type="InterPro" id="IPR036691">
    <property type="entry name" value="Endo/exonu/phosph_ase_sf"/>
</dbReference>
<dbReference type="GO" id="GO:0003964">
    <property type="term" value="F:RNA-directed DNA polymerase activity"/>
    <property type="evidence" value="ECO:0007669"/>
    <property type="project" value="UniProtKB-KW"/>
</dbReference>